<sequence length="84" mass="9425">EGSGARCLNQLMAKVRGAVCGQVRQELAVDREPTNFEPSQNISETVKSSPRHLNISHPLYRASFVSPPPSLRMRRLDHTNLSQR</sequence>
<evidence type="ECO:0000313" key="2">
    <source>
        <dbReference type="EMBL" id="SBP15617.1"/>
    </source>
</evidence>
<dbReference type="EMBL" id="HADW01014217">
    <property type="protein sequence ID" value="SBP15617.1"/>
    <property type="molecule type" value="Transcribed_RNA"/>
</dbReference>
<reference evidence="2" key="2">
    <citation type="submission" date="2016-06" db="EMBL/GenBank/DDBJ databases">
        <title>The genome of a short-lived fish provides insights into sex chromosome evolution and the genetic control of aging.</title>
        <authorList>
            <person name="Reichwald K."/>
            <person name="Felder M."/>
            <person name="Petzold A."/>
            <person name="Koch P."/>
            <person name="Groth M."/>
            <person name="Platzer M."/>
        </authorList>
    </citation>
    <scope>NUCLEOTIDE SEQUENCE</scope>
    <source>
        <tissue evidence="2">Brain</tissue>
    </source>
</reference>
<accession>A0A1A7XC03</accession>
<organism evidence="2">
    <name type="scientific">Iconisemion striatum</name>
    <dbReference type="NCBI Taxonomy" id="60296"/>
    <lineage>
        <taxon>Eukaryota</taxon>
        <taxon>Metazoa</taxon>
        <taxon>Chordata</taxon>
        <taxon>Craniata</taxon>
        <taxon>Vertebrata</taxon>
        <taxon>Euteleostomi</taxon>
        <taxon>Actinopterygii</taxon>
        <taxon>Neopterygii</taxon>
        <taxon>Teleostei</taxon>
        <taxon>Neoteleostei</taxon>
        <taxon>Acanthomorphata</taxon>
        <taxon>Ovalentaria</taxon>
        <taxon>Atherinomorphae</taxon>
        <taxon>Cyprinodontiformes</taxon>
        <taxon>Nothobranchiidae</taxon>
        <taxon>Iconisemion</taxon>
    </lineage>
</organism>
<feature type="non-terminal residue" evidence="2">
    <location>
        <position position="84"/>
    </location>
</feature>
<gene>
    <name evidence="2" type="primary">WDR49</name>
</gene>
<proteinExistence type="predicted"/>
<protein>
    <submittedName>
        <fullName evidence="2">Uncharacterized protein</fullName>
    </submittedName>
</protein>
<name>A0A1A7XC03_9TELE</name>
<feature type="region of interest" description="Disordered" evidence="1">
    <location>
        <begin position="32"/>
        <end position="84"/>
    </location>
</feature>
<feature type="compositionally biased region" description="Polar residues" evidence="1">
    <location>
        <begin position="36"/>
        <end position="48"/>
    </location>
</feature>
<evidence type="ECO:0000256" key="1">
    <source>
        <dbReference type="SAM" id="MobiDB-lite"/>
    </source>
</evidence>
<dbReference type="AlphaFoldDB" id="A0A1A7XC03"/>
<reference evidence="2" key="1">
    <citation type="submission" date="2016-05" db="EMBL/GenBank/DDBJ databases">
        <authorList>
            <person name="Lavstsen T."/>
            <person name="Jespersen J.S."/>
        </authorList>
    </citation>
    <scope>NUCLEOTIDE SEQUENCE</scope>
    <source>
        <tissue evidence="2">Brain</tissue>
    </source>
</reference>
<feature type="non-terminal residue" evidence="2">
    <location>
        <position position="1"/>
    </location>
</feature>